<sequence>MNESGESAFEGLSLDSVDLDLGLGMGMDMGVVMGMNDDGGHGDLPTGEGGSLLSDLDLPTMGMGIEPAASPAPPTGLTHLDLSMLGSHDSPPRSLHPALVAATPAGSIPSTPLRMAPSGPTTPRSARGGHPHMVGTPRTPSFPPTTFDGGLLPGSGLHVAEAAAERLNLELNHASMARYSVNGLEGMVPPSPFASPSMRRASTTDPRQSLAYVAGTSGLSSMAQSDSNGLGASPSHHLSRVAEYPDTVRAGLAASSSLPDELSSGATSSILDMMLSDAIESEPVPEAPPQLKYVRRRTGKSSIPRLAGSSGGKLKLASSSKAGSKRKRSTSHSAAAAALSTTPLFPIPEPPRKKPMPAKSAAAPQMTRAAALASHSETFVPPKASHSRVYEVEVLGTKLVNGVCFHLVHYVGFPSTYDTWQASSSLQVLEMQLASAAS</sequence>
<protein>
    <recommendedName>
        <fullName evidence="4">Chromo domain-containing protein</fullName>
    </recommendedName>
</protein>
<dbReference type="GeneID" id="25564410"/>
<dbReference type="InterPro" id="IPR016197">
    <property type="entry name" value="Chromo-like_dom_sf"/>
</dbReference>
<dbReference type="Proteomes" id="UP000054408">
    <property type="component" value="Unassembled WGS sequence"/>
</dbReference>
<evidence type="ECO:0000256" key="1">
    <source>
        <dbReference type="SAM" id="MobiDB-lite"/>
    </source>
</evidence>
<feature type="compositionally biased region" description="Low complexity" evidence="1">
    <location>
        <begin position="305"/>
        <end position="322"/>
    </location>
</feature>
<gene>
    <name evidence="2" type="ORF">AMSG_04893</name>
</gene>
<evidence type="ECO:0000313" key="3">
    <source>
        <dbReference type="Proteomes" id="UP000054408"/>
    </source>
</evidence>
<proteinExistence type="predicted"/>
<keyword evidence="3" id="KW-1185">Reference proteome</keyword>
<dbReference type="EMBL" id="GL349451">
    <property type="protein sequence ID" value="KNC48447.1"/>
    <property type="molecule type" value="Genomic_DNA"/>
</dbReference>
<dbReference type="AlphaFoldDB" id="A0A0L0D7T5"/>
<accession>A0A0L0D7T5</accession>
<reference evidence="2 3" key="1">
    <citation type="submission" date="2010-05" db="EMBL/GenBank/DDBJ databases">
        <title>The Genome Sequence of Thecamonas trahens ATCC 50062.</title>
        <authorList>
            <consortium name="The Broad Institute Genome Sequencing Platform"/>
            <person name="Russ C."/>
            <person name="Cuomo C."/>
            <person name="Shea T."/>
            <person name="Young S.K."/>
            <person name="Zeng Q."/>
            <person name="Koehrsen M."/>
            <person name="Haas B."/>
            <person name="Borodovsky M."/>
            <person name="Guigo R."/>
            <person name="Alvarado L."/>
            <person name="Berlin A."/>
            <person name="Bochicchio J."/>
            <person name="Borenstein D."/>
            <person name="Chapman S."/>
            <person name="Chen Z."/>
            <person name="Freedman E."/>
            <person name="Gellesch M."/>
            <person name="Goldberg J."/>
            <person name="Griggs A."/>
            <person name="Gujja S."/>
            <person name="Heilman E."/>
            <person name="Heiman D."/>
            <person name="Hepburn T."/>
            <person name="Howarth C."/>
            <person name="Jen D."/>
            <person name="Larson L."/>
            <person name="Mehta T."/>
            <person name="Park D."/>
            <person name="Pearson M."/>
            <person name="Roberts A."/>
            <person name="Saif S."/>
            <person name="Shenoy N."/>
            <person name="Sisk P."/>
            <person name="Stolte C."/>
            <person name="Sykes S."/>
            <person name="Thomson T."/>
            <person name="Walk T."/>
            <person name="White J."/>
            <person name="Yandava C."/>
            <person name="Burger G."/>
            <person name="Gray M.W."/>
            <person name="Holland P.W.H."/>
            <person name="King N."/>
            <person name="Lang F.B.F."/>
            <person name="Roger A.J."/>
            <person name="Ruiz-Trillo I."/>
            <person name="Lander E."/>
            <person name="Nusbaum C."/>
        </authorList>
    </citation>
    <scope>NUCLEOTIDE SEQUENCE [LARGE SCALE GENOMIC DNA]</scope>
    <source>
        <strain evidence="2 3">ATCC 50062</strain>
    </source>
</reference>
<name>A0A0L0D7T5_THETB</name>
<dbReference type="SUPFAM" id="SSF54160">
    <property type="entry name" value="Chromo domain-like"/>
    <property type="match status" value="1"/>
</dbReference>
<evidence type="ECO:0000313" key="2">
    <source>
        <dbReference type="EMBL" id="KNC48447.1"/>
    </source>
</evidence>
<dbReference type="RefSeq" id="XP_013758560.1">
    <property type="nucleotide sequence ID" value="XM_013903106.1"/>
</dbReference>
<feature type="compositionally biased region" description="Low complexity" evidence="1">
    <location>
        <begin position="331"/>
        <end position="344"/>
    </location>
</feature>
<feature type="region of interest" description="Disordered" evidence="1">
    <location>
        <begin position="105"/>
        <end position="139"/>
    </location>
</feature>
<evidence type="ECO:0008006" key="4">
    <source>
        <dbReference type="Google" id="ProtNLM"/>
    </source>
</evidence>
<feature type="region of interest" description="Disordered" evidence="1">
    <location>
        <begin position="280"/>
        <end position="358"/>
    </location>
</feature>
<organism evidence="2 3">
    <name type="scientific">Thecamonas trahens ATCC 50062</name>
    <dbReference type="NCBI Taxonomy" id="461836"/>
    <lineage>
        <taxon>Eukaryota</taxon>
        <taxon>Apusozoa</taxon>
        <taxon>Apusomonadida</taxon>
        <taxon>Apusomonadidae</taxon>
        <taxon>Thecamonas</taxon>
    </lineage>
</organism>